<dbReference type="EMBL" id="NHYD01003326">
    <property type="protein sequence ID" value="PPQ80477.1"/>
    <property type="molecule type" value="Genomic_DNA"/>
</dbReference>
<feature type="transmembrane region" description="Helical" evidence="1">
    <location>
        <begin position="216"/>
        <end position="238"/>
    </location>
</feature>
<evidence type="ECO:0000256" key="1">
    <source>
        <dbReference type="SAM" id="Phobius"/>
    </source>
</evidence>
<feature type="transmembrane region" description="Helical" evidence="1">
    <location>
        <begin position="174"/>
        <end position="195"/>
    </location>
</feature>
<dbReference type="InParanoid" id="A0A409WPQ3"/>
<proteinExistence type="predicted"/>
<comment type="caution">
    <text evidence="2">The sequence shown here is derived from an EMBL/GenBank/DDBJ whole genome shotgun (WGS) entry which is preliminary data.</text>
</comment>
<feature type="transmembrane region" description="Helical" evidence="1">
    <location>
        <begin position="27"/>
        <end position="46"/>
    </location>
</feature>
<feature type="transmembrane region" description="Helical" evidence="1">
    <location>
        <begin position="103"/>
        <end position="122"/>
    </location>
</feature>
<evidence type="ECO:0008006" key="4">
    <source>
        <dbReference type="Google" id="ProtNLM"/>
    </source>
</evidence>
<dbReference type="AlphaFoldDB" id="A0A409WPQ3"/>
<feature type="transmembrane region" description="Helical" evidence="1">
    <location>
        <begin position="134"/>
        <end position="154"/>
    </location>
</feature>
<keyword evidence="3" id="KW-1185">Reference proteome</keyword>
<protein>
    <recommendedName>
        <fullName evidence="4">G-protein coupled receptors family 1 profile domain-containing protein</fullName>
    </recommendedName>
</protein>
<accession>A0A409WPQ3</accession>
<keyword evidence="1" id="KW-0472">Membrane</keyword>
<feature type="transmembrane region" description="Helical" evidence="1">
    <location>
        <begin position="58"/>
        <end position="75"/>
    </location>
</feature>
<dbReference type="Proteomes" id="UP000283269">
    <property type="component" value="Unassembled WGS sequence"/>
</dbReference>
<name>A0A409WPQ3_PSICY</name>
<reference evidence="2 3" key="1">
    <citation type="journal article" date="2018" name="Evol. Lett.">
        <title>Horizontal gene cluster transfer increased hallucinogenic mushroom diversity.</title>
        <authorList>
            <person name="Reynolds H.T."/>
            <person name="Vijayakumar V."/>
            <person name="Gluck-Thaler E."/>
            <person name="Korotkin H.B."/>
            <person name="Matheny P.B."/>
            <person name="Slot J.C."/>
        </authorList>
    </citation>
    <scope>NUCLEOTIDE SEQUENCE [LARGE SCALE GENOMIC DNA]</scope>
    <source>
        <strain evidence="2 3">2631</strain>
    </source>
</reference>
<gene>
    <name evidence="2" type="ORF">CVT25_001790</name>
</gene>
<sequence>MSAPSPLPLSSPSTQESIIEVELNGTLFTNLLAGLYSVVYLGTLFICWTGKSAQRRRFIIFIITLLYMAYLLNFVDQWYSFKIFIANGVSTGRVTSITGSSTLISNISSFLLSSLADTLLIWRCFRVWDDSLRIILLPLSLLVVEVGVYLSIIIKASVEHLNPSRPQARILDNLIAAGMFTTFACTLTTTILIIYKIYPITHREKGQRNTAQRCKHILIILTESAALYSFAALAWAIASIIPLDNTRVTSLLAAQNYTGDLFSCVAGMAPTIMVARVTLSATYNTVIHPSTLIEFQAPSISSKGIHSDEGDRVVSPHDIEKGVWD</sequence>
<keyword evidence="1" id="KW-1133">Transmembrane helix</keyword>
<evidence type="ECO:0000313" key="3">
    <source>
        <dbReference type="Proteomes" id="UP000283269"/>
    </source>
</evidence>
<evidence type="ECO:0000313" key="2">
    <source>
        <dbReference type="EMBL" id="PPQ80477.1"/>
    </source>
</evidence>
<keyword evidence="1" id="KW-0812">Transmembrane</keyword>
<organism evidence="2 3">
    <name type="scientific">Psilocybe cyanescens</name>
    <dbReference type="NCBI Taxonomy" id="93625"/>
    <lineage>
        <taxon>Eukaryota</taxon>
        <taxon>Fungi</taxon>
        <taxon>Dikarya</taxon>
        <taxon>Basidiomycota</taxon>
        <taxon>Agaricomycotina</taxon>
        <taxon>Agaricomycetes</taxon>
        <taxon>Agaricomycetidae</taxon>
        <taxon>Agaricales</taxon>
        <taxon>Agaricineae</taxon>
        <taxon>Strophariaceae</taxon>
        <taxon>Psilocybe</taxon>
    </lineage>
</organism>